<accession>J1JUA5</accession>
<dbReference type="AlphaFoldDB" id="J1JUA5"/>
<organism evidence="2 3">
    <name type="scientific">Bartonella vinsonii subsp. arupensis OK-94-513</name>
    <dbReference type="NCBI Taxonomy" id="1094562"/>
    <lineage>
        <taxon>Bacteria</taxon>
        <taxon>Pseudomonadati</taxon>
        <taxon>Pseudomonadota</taxon>
        <taxon>Alphaproteobacteria</taxon>
        <taxon>Hyphomicrobiales</taxon>
        <taxon>Bartonellaceae</taxon>
        <taxon>Bartonella</taxon>
    </lineage>
</organism>
<dbReference type="Proteomes" id="UP000002304">
    <property type="component" value="Unassembled WGS sequence"/>
</dbReference>
<comment type="caution">
    <text evidence="2">The sequence shown here is derived from an EMBL/GenBank/DDBJ whole genome shotgun (WGS) entry which is preliminary data.</text>
</comment>
<feature type="compositionally biased region" description="Polar residues" evidence="1">
    <location>
        <begin position="34"/>
        <end position="49"/>
    </location>
</feature>
<dbReference type="HOGENOM" id="CLU_078161_1_0_5"/>
<evidence type="ECO:0008006" key="4">
    <source>
        <dbReference type="Google" id="ProtNLM"/>
    </source>
</evidence>
<sequence length="298" mass="33196">MNAQMSEEMDGMNEEYTAEQQVFDDDNYFDGGSDSETVTSDDISSQEPVSQPVHEPSDISTVEEQRAEEQVHKSREALMKFYDPQPQETSADGDDTPPDMSQDIVGYMAWMGKKLQEQGAFIKEQLEAQRRAFEQQQHDMQLNQFLENSFTAVEKKYSDLGAAVNFLYETRVKELSSWSGIYPQYAEKSTIDEIIGNELRSVAATCAQNGTNPAEELYRVAQNLGYQNKAVQANNQVAALQSRQNSAKTLTASGGGGSVGPITLDAIDNMSDKEFQAWYSNPKNQALMRKLSGADDDD</sequence>
<evidence type="ECO:0000256" key="1">
    <source>
        <dbReference type="SAM" id="MobiDB-lite"/>
    </source>
</evidence>
<feature type="region of interest" description="Disordered" evidence="1">
    <location>
        <begin position="1"/>
        <end position="77"/>
    </location>
</feature>
<evidence type="ECO:0000313" key="2">
    <source>
        <dbReference type="EMBL" id="EJF88080.1"/>
    </source>
</evidence>
<feature type="compositionally biased region" description="Basic and acidic residues" evidence="1">
    <location>
        <begin position="63"/>
        <end position="77"/>
    </location>
</feature>
<evidence type="ECO:0000313" key="3">
    <source>
        <dbReference type="Proteomes" id="UP000002304"/>
    </source>
</evidence>
<dbReference type="EMBL" id="AILZ01000021">
    <property type="protein sequence ID" value="EJF88080.1"/>
    <property type="molecule type" value="Genomic_DNA"/>
</dbReference>
<proteinExistence type="predicted"/>
<dbReference type="RefSeq" id="WP_004863683.1">
    <property type="nucleotide sequence ID" value="NZ_JH725037.1"/>
</dbReference>
<feature type="compositionally biased region" description="Acidic residues" evidence="1">
    <location>
        <begin position="7"/>
        <end position="28"/>
    </location>
</feature>
<dbReference type="PATRIC" id="fig|1094562.3.peg.902"/>
<reference evidence="2 3" key="1">
    <citation type="submission" date="2012-03" db="EMBL/GenBank/DDBJ databases">
        <title>The Genome Sequence of Bartonella vinsonii subsp. arupensis OK-94-513.</title>
        <authorList>
            <consortium name="The Broad Institute Genome Sequencing Platform"/>
            <consortium name="The Broad Institute Genome Sequencing Center for Infectious Disease"/>
            <person name="Feldgarden M."/>
            <person name="Kirby J."/>
            <person name="Kosoy M."/>
            <person name="Birtles R."/>
            <person name="Probert W.S."/>
            <person name="Chiaraviglio L."/>
            <person name="Young S.K."/>
            <person name="Zeng Q."/>
            <person name="Gargeya S."/>
            <person name="Fitzgerald M."/>
            <person name="Haas B."/>
            <person name="Abouelleil A."/>
            <person name="Alvarado L."/>
            <person name="Arachchi H.M."/>
            <person name="Berlin A."/>
            <person name="Chapman S.B."/>
            <person name="Gearin G."/>
            <person name="Goldberg J."/>
            <person name="Griggs A."/>
            <person name="Gujja S."/>
            <person name="Hansen M."/>
            <person name="Heiman D."/>
            <person name="Howarth C."/>
            <person name="Larimer J."/>
            <person name="Lui A."/>
            <person name="MacDonald P.J.P."/>
            <person name="McCowen C."/>
            <person name="Montmayeur A."/>
            <person name="Murphy C."/>
            <person name="Neiman D."/>
            <person name="Pearson M."/>
            <person name="Priest M."/>
            <person name="Roberts A."/>
            <person name="Saif S."/>
            <person name="Shea T."/>
            <person name="Sisk P."/>
            <person name="Stolte C."/>
            <person name="Sykes S."/>
            <person name="Wortman J."/>
            <person name="Nusbaum C."/>
            <person name="Birren B."/>
        </authorList>
    </citation>
    <scope>NUCLEOTIDE SEQUENCE [LARGE SCALE GENOMIC DNA]</scope>
    <source>
        <strain evidence="2 3">OK-94-513</strain>
    </source>
</reference>
<name>J1JUA5_BARVI</name>
<dbReference type="STRING" id="1094562.ME1_00807"/>
<gene>
    <name evidence="2" type="ORF">ME1_00807</name>
</gene>
<protein>
    <recommendedName>
        <fullName evidence="4">Phage protein</fullName>
    </recommendedName>
</protein>